<keyword evidence="4 6" id="KW-1133">Transmembrane helix</keyword>
<dbReference type="RefSeq" id="WP_338607181.1">
    <property type="nucleotide sequence ID" value="NZ_CP146275.1"/>
</dbReference>
<dbReference type="InterPro" id="IPR038330">
    <property type="entry name" value="TspO/MBR-related_sf"/>
</dbReference>
<feature type="transmembrane region" description="Helical" evidence="6">
    <location>
        <begin position="86"/>
        <end position="104"/>
    </location>
</feature>
<name>A0ABZ2I1I4_9HYPH</name>
<feature type="transmembrane region" description="Helical" evidence="6">
    <location>
        <begin position="15"/>
        <end position="35"/>
    </location>
</feature>
<proteinExistence type="inferred from homology"/>
<evidence type="ECO:0000313" key="7">
    <source>
        <dbReference type="EMBL" id="WWT31718.1"/>
    </source>
</evidence>
<sequence length="163" mass="17743">MTHASTSIDVKKPRALIALAVFLVVVIGVGALIGTQTAPGAWYAGLEKPVFNPPNWVFGPVWFALYVMIAIAGWRTFLAAPLSVGMGLWVGQMLLNWVWSPAFFAAENLWLAMAIIIPMLAAIIAFIVNRWTRDRASALLFVPYAAWVGFATLLNASLIVLNT</sequence>
<gene>
    <name evidence="7" type="ORF">V6617_11915</name>
</gene>
<reference evidence="7 8" key="1">
    <citation type="submission" date="2024-02" db="EMBL/GenBank/DDBJ databases">
        <title>Complete genome sequence of Pelagibacterium nitratireducens ZH15.</title>
        <authorList>
            <person name="Zhao L.H."/>
        </authorList>
    </citation>
    <scope>NUCLEOTIDE SEQUENCE [LARGE SCALE GENOMIC DNA]</scope>
    <source>
        <strain evidence="7 8">ZH15</strain>
    </source>
</reference>
<comment type="subcellular location">
    <subcellularLocation>
        <location evidence="1">Membrane</location>
        <topology evidence="1">Multi-pass membrane protein</topology>
    </subcellularLocation>
</comment>
<organism evidence="7 8">
    <name type="scientific">Pelagibacterium nitratireducens</name>
    <dbReference type="NCBI Taxonomy" id="1046114"/>
    <lineage>
        <taxon>Bacteria</taxon>
        <taxon>Pseudomonadati</taxon>
        <taxon>Pseudomonadota</taxon>
        <taxon>Alphaproteobacteria</taxon>
        <taxon>Hyphomicrobiales</taxon>
        <taxon>Devosiaceae</taxon>
        <taxon>Pelagibacterium</taxon>
    </lineage>
</organism>
<evidence type="ECO:0000256" key="4">
    <source>
        <dbReference type="ARBA" id="ARBA00022989"/>
    </source>
</evidence>
<evidence type="ECO:0000256" key="5">
    <source>
        <dbReference type="ARBA" id="ARBA00023136"/>
    </source>
</evidence>
<dbReference type="PANTHER" id="PTHR10057">
    <property type="entry name" value="PERIPHERAL-TYPE BENZODIAZEPINE RECEPTOR"/>
    <property type="match status" value="1"/>
</dbReference>
<dbReference type="EMBL" id="CP146275">
    <property type="protein sequence ID" value="WWT31718.1"/>
    <property type="molecule type" value="Genomic_DNA"/>
</dbReference>
<keyword evidence="8" id="KW-1185">Reference proteome</keyword>
<evidence type="ECO:0000256" key="1">
    <source>
        <dbReference type="ARBA" id="ARBA00004141"/>
    </source>
</evidence>
<dbReference type="Gene3D" id="1.20.1260.100">
    <property type="entry name" value="TspO/MBR protein"/>
    <property type="match status" value="1"/>
</dbReference>
<accession>A0ABZ2I1I4</accession>
<keyword evidence="5 6" id="KW-0472">Membrane</keyword>
<evidence type="ECO:0000256" key="2">
    <source>
        <dbReference type="ARBA" id="ARBA00007524"/>
    </source>
</evidence>
<feature type="transmembrane region" description="Helical" evidence="6">
    <location>
        <begin position="140"/>
        <end position="161"/>
    </location>
</feature>
<dbReference type="PANTHER" id="PTHR10057:SF0">
    <property type="entry name" value="TRANSLOCATOR PROTEIN"/>
    <property type="match status" value="1"/>
</dbReference>
<dbReference type="Proteomes" id="UP001369958">
    <property type="component" value="Chromosome"/>
</dbReference>
<dbReference type="CDD" id="cd15904">
    <property type="entry name" value="TSPO_MBR"/>
    <property type="match status" value="1"/>
</dbReference>
<feature type="transmembrane region" description="Helical" evidence="6">
    <location>
        <begin position="55"/>
        <end position="74"/>
    </location>
</feature>
<keyword evidence="3 6" id="KW-0812">Transmembrane</keyword>
<evidence type="ECO:0000256" key="6">
    <source>
        <dbReference type="SAM" id="Phobius"/>
    </source>
</evidence>
<dbReference type="Pfam" id="PF03073">
    <property type="entry name" value="TspO_MBR"/>
    <property type="match status" value="1"/>
</dbReference>
<dbReference type="InterPro" id="IPR004307">
    <property type="entry name" value="TspO_MBR"/>
</dbReference>
<dbReference type="PIRSF" id="PIRSF005859">
    <property type="entry name" value="PBR"/>
    <property type="match status" value="1"/>
</dbReference>
<evidence type="ECO:0000313" key="8">
    <source>
        <dbReference type="Proteomes" id="UP001369958"/>
    </source>
</evidence>
<protein>
    <submittedName>
        <fullName evidence="7">TspO/MBR family protein</fullName>
    </submittedName>
</protein>
<evidence type="ECO:0000256" key="3">
    <source>
        <dbReference type="ARBA" id="ARBA00022692"/>
    </source>
</evidence>
<feature type="transmembrane region" description="Helical" evidence="6">
    <location>
        <begin position="110"/>
        <end position="128"/>
    </location>
</feature>
<comment type="similarity">
    <text evidence="2">Belongs to the TspO/BZRP family.</text>
</comment>